<evidence type="ECO:0000256" key="1">
    <source>
        <dbReference type="ARBA" id="ARBA00004117"/>
    </source>
</evidence>
<evidence type="ECO:0000313" key="9">
    <source>
        <dbReference type="EMBL" id="TYS72851.1"/>
    </source>
</evidence>
<evidence type="ECO:0000259" key="5">
    <source>
        <dbReference type="Pfam" id="PF00460"/>
    </source>
</evidence>
<comment type="function">
    <text evidence="4">A flexible structure which links the flagellar filament to the drive apparatus in the basal body.</text>
</comment>
<dbReference type="RefSeq" id="WP_010193376.1">
    <property type="nucleotide sequence ID" value="NZ_CP020880.1"/>
</dbReference>
<dbReference type="Pfam" id="PF06429">
    <property type="entry name" value="Flg_bbr_C"/>
    <property type="match status" value="1"/>
</dbReference>
<dbReference type="Proteomes" id="UP000324517">
    <property type="component" value="Unassembled WGS sequence"/>
</dbReference>
<dbReference type="GO" id="GO:0009424">
    <property type="term" value="C:bacterial-type flagellum hook"/>
    <property type="evidence" value="ECO:0007669"/>
    <property type="project" value="TreeGrafter"/>
</dbReference>
<dbReference type="Pfam" id="PF00460">
    <property type="entry name" value="Flg_bb_rod"/>
    <property type="match status" value="1"/>
</dbReference>
<gene>
    <name evidence="8" type="ORF">B4U37_09990</name>
    <name evidence="9" type="ORF">FZC75_07185</name>
</gene>
<evidence type="ECO:0000313" key="11">
    <source>
        <dbReference type="Proteomes" id="UP000324517"/>
    </source>
</evidence>
<sequence>MLRSMYSSIGALRNFQTKLDVIGNNIANVNTYGFKKGRATFQEMMVQQLSGASGPAAGKGGVNAKQIGLGSMISTIDTIQTQGSLQTTARPLDLALSGDGFFAVASIADVTRVNVDSDTNYGDNKILGGAVNNAVAMNYTRSGNFYLDNNGYIVNSNGMYMVGETGEKRIPNDQIMEASNAALNSGEIFFDEYRDFRNDTNKFLDLSMKFLEAQRTFEDAEKANLESGGNDPQLAAAATAAETARDNAATQFNDFNTDIYVNQRTAFTTSAQNMNDGIDSFIGETGEVAYRMIDPVVQDPTIPMPTAATANVNDLSNLVSYAQSVKTSLDTAYKTFENFIAKAEMIQQPTWTDSLSGSPGLIQIPPNARSFSISGDGKVNFIDQFGDLKVAGQLMLAKFPNDAGLERIGENLFQQSNNSGTMDKNGDGIQLEEMFKPGDDGAASIISGTLEMSNVDLSEEFTEMITAQRGFQANTRIITTSDEILQELVNLKR</sequence>
<name>A0A1Y0CM14_9BACI</name>
<evidence type="ECO:0000259" key="6">
    <source>
        <dbReference type="Pfam" id="PF06429"/>
    </source>
</evidence>
<dbReference type="InterPro" id="IPR020013">
    <property type="entry name" value="Flagellar_FlgE/F/G"/>
</dbReference>
<proteinExistence type="inferred from homology"/>
<evidence type="ECO:0000313" key="8">
    <source>
        <dbReference type="EMBL" id="ART76350.1"/>
    </source>
</evidence>
<dbReference type="SUPFAM" id="SSF117143">
    <property type="entry name" value="Flagellar hook protein flgE"/>
    <property type="match status" value="1"/>
</dbReference>
<dbReference type="EMBL" id="VTET01000003">
    <property type="protein sequence ID" value="TYS72851.1"/>
    <property type="molecule type" value="Genomic_DNA"/>
</dbReference>
<comment type="similarity">
    <text evidence="2 4">Belongs to the flagella basal body rod proteins family.</text>
</comment>
<dbReference type="InterPro" id="IPR053967">
    <property type="entry name" value="LlgE_F_G-like_D1"/>
</dbReference>
<dbReference type="Proteomes" id="UP000195573">
    <property type="component" value="Chromosome"/>
</dbReference>
<keyword evidence="9" id="KW-0282">Flagellum</keyword>
<dbReference type="GeneID" id="96738750"/>
<keyword evidence="9" id="KW-0969">Cilium</keyword>
<evidence type="ECO:0000313" key="10">
    <source>
        <dbReference type="Proteomes" id="UP000195573"/>
    </source>
</evidence>
<feature type="domain" description="Flagellar basal body rod protein N-terminal" evidence="5">
    <location>
        <begin position="5"/>
        <end position="35"/>
    </location>
</feature>
<dbReference type="GO" id="GO:0005829">
    <property type="term" value="C:cytosol"/>
    <property type="evidence" value="ECO:0007669"/>
    <property type="project" value="TreeGrafter"/>
</dbReference>
<evidence type="ECO:0000256" key="3">
    <source>
        <dbReference type="ARBA" id="ARBA00023143"/>
    </source>
</evidence>
<dbReference type="GO" id="GO:0071978">
    <property type="term" value="P:bacterial-type flagellum-dependent swarming motility"/>
    <property type="evidence" value="ECO:0007669"/>
    <property type="project" value="TreeGrafter"/>
</dbReference>
<evidence type="ECO:0000256" key="4">
    <source>
        <dbReference type="RuleBase" id="RU362116"/>
    </source>
</evidence>
<comment type="subcellular location">
    <subcellularLocation>
        <location evidence="1 4">Bacterial flagellum basal body</location>
    </subcellularLocation>
</comment>
<accession>A0A1Y0CM14</accession>
<dbReference type="AlphaFoldDB" id="A0A1Y0CM14"/>
<dbReference type="OrthoDB" id="9804559at2"/>
<dbReference type="NCBIfam" id="TIGR03506">
    <property type="entry name" value="FlgEFG_subfam"/>
    <property type="match status" value="2"/>
</dbReference>
<dbReference type="InterPro" id="IPR010930">
    <property type="entry name" value="Flg_bb/hook_C_dom"/>
</dbReference>
<reference evidence="8 10" key="1">
    <citation type="submission" date="2017-04" db="EMBL/GenBank/DDBJ databases">
        <title>Complete Genome Sequence of the Bacillus horikoshii 20a strain from Cuatro Cienegas, Coahuila, Mexico.</title>
        <authorList>
            <person name="Zarza E."/>
            <person name="Alcaraz L.D."/>
            <person name="Aguilar-Salinas B."/>
            <person name="Islas A."/>
            <person name="Olmedo-Alvarez G."/>
        </authorList>
    </citation>
    <scope>NUCLEOTIDE SEQUENCE [LARGE SCALE GENOMIC DNA]</scope>
    <source>
        <strain evidence="8 10">20a</strain>
    </source>
</reference>
<dbReference type="KEGG" id="bhk:B4U37_09990"/>
<feature type="domain" description="Flagellar hook protein FlgE/F/G-like D1" evidence="7">
    <location>
        <begin position="137"/>
        <end position="163"/>
    </location>
</feature>
<dbReference type="GO" id="GO:0009425">
    <property type="term" value="C:bacterial-type flagellum basal body"/>
    <property type="evidence" value="ECO:0007669"/>
    <property type="project" value="UniProtKB-SubCell"/>
</dbReference>
<dbReference type="InterPro" id="IPR001444">
    <property type="entry name" value="Flag_bb_rod_N"/>
</dbReference>
<dbReference type="Pfam" id="PF22692">
    <property type="entry name" value="LlgE_F_G_D1"/>
    <property type="match status" value="1"/>
</dbReference>
<keyword evidence="3 4" id="KW-0975">Bacterial flagellum</keyword>
<dbReference type="PANTHER" id="PTHR30435">
    <property type="entry name" value="FLAGELLAR PROTEIN"/>
    <property type="match status" value="1"/>
</dbReference>
<keyword evidence="10" id="KW-1185">Reference proteome</keyword>
<organism evidence="9 11">
    <name type="scientific">Sutcliffiella horikoshii</name>
    <dbReference type="NCBI Taxonomy" id="79883"/>
    <lineage>
        <taxon>Bacteria</taxon>
        <taxon>Bacillati</taxon>
        <taxon>Bacillota</taxon>
        <taxon>Bacilli</taxon>
        <taxon>Bacillales</taxon>
        <taxon>Bacillaceae</taxon>
        <taxon>Sutcliffiella</taxon>
    </lineage>
</organism>
<feature type="domain" description="Flagellar basal-body/hook protein C-terminal" evidence="6">
    <location>
        <begin position="447"/>
        <end position="491"/>
    </location>
</feature>
<dbReference type="EMBL" id="CP020880">
    <property type="protein sequence ID" value="ART76350.1"/>
    <property type="molecule type" value="Genomic_DNA"/>
</dbReference>
<reference evidence="9 11" key="2">
    <citation type="submission" date="2019-08" db="EMBL/GenBank/DDBJ databases">
        <title>Bacillus genomes from the desert of Cuatro Cienegas, Coahuila.</title>
        <authorList>
            <person name="Olmedo-Alvarez G."/>
        </authorList>
    </citation>
    <scope>NUCLEOTIDE SEQUENCE [LARGE SCALE GENOMIC DNA]</scope>
    <source>
        <strain evidence="9 11">CH98b_3T</strain>
    </source>
</reference>
<protein>
    <recommendedName>
        <fullName evidence="4">Flagellar hook protein FlgE</fullName>
    </recommendedName>
</protein>
<dbReference type="InterPro" id="IPR037925">
    <property type="entry name" value="FlgE/F/G-like"/>
</dbReference>
<evidence type="ECO:0000259" key="7">
    <source>
        <dbReference type="Pfam" id="PF22692"/>
    </source>
</evidence>
<dbReference type="PANTHER" id="PTHR30435:SF1">
    <property type="entry name" value="FLAGELLAR HOOK PROTEIN FLGE"/>
    <property type="match status" value="1"/>
</dbReference>
<evidence type="ECO:0000256" key="2">
    <source>
        <dbReference type="ARBA" id="ARBA00009677"/>
    </source>
</evidence>
<keyword evidence="9" id="KW-0966">Cell projection</keyword>